<dbReference type="Proteomes" id="UP001287059">
    <property type="component" value="Unassembled WGS sequence"/>
</dbReference>
<evidence type="ECO:0000313" key="3">
    <source>
        <dbReference type="EMBL" id="MDX8477945.1"/>
    </source>
</evidence>
<proteinExistence type="predicted"/>
<dbReference type="InterPro" id="IPR021682">
    <property type="entry name" value="DUF2933"/>
</dbReference>
<keyword evidence="2" id="KW-0812">Transmembrane</keyword>
<feature type="region of interest" description="Disordered" evidence="1">
    <location>
        <begin position="1"/>
        <end position="28"/>
    </location>
</feature>
<gene>
    <name evidence="3" type="ORF">RFN28_05535</name>
</gene>
<evidence type="ECO:0000256" key="1">
    <source>
        <dbReference type="SAM" id="MobiDB-lite"/>
    </source>
</evidence>
<feature type="compositionally biased region" description="Basic and acidic residues" evidence="1">
    <location>
        <begin position="86"/>
        <end position="95"/>
    </location>
</feature>
<dbReference type="RefSeq" id="WP_320286368.1">
    <property type="nucleotide sequence ID" value="NZ_JAVIIW010000004.1"/>
</dbReference>
<accession>A0ABU4XTA8</accession>
<feature type="transmembrane region" description="Helical" evidence="2">
    <location>
        <begin position="57"/>
        <end position="76"/>
    </location>
</feature>
<dbReference type="Pfam" id="PF11666">
    <property type="entry name" value="DUF2933"/>
    <property type="match status" value="1"/>
</dbReference>
<organism evidence="3 4">
    <name type="scientific">Mesorhizobium album</name>
    <dbReference type="NCBI Taxonomy" id="3072314"/>
    <lineage>
        <taxon>Bacteria</taxon>
        <taxon>Pseudomonadati</taxon>
        <taxon>Pseudomonadota</taxon>
        <taxon>Alphaproteobacteria</taxon>
        <taxon>Hyphomicrobiales</taxon>
        <taxon>Phyllobacteriaceae</taxon>
        <taxon>Mesorhizobium</taxon>
    </lineage>
</organism>
<feature type="transmembrane region" description="Helical" evidence="2">
    <location>
        <begin position="29"/>
        <end position="50"/>
    </location>
</feature>
<name>A0ABU4XTA8_9HYPH</name>
<feature type="region of interest" description="Disordered" evidence="1">
    <location>
        <begin position="78"/>
        <end position="108"/>
    </location>
</feature>
<keyword evidence="2" id="KW-1133">Transmembrane helix</keyword>
<dbReference type="EMBL" id="JAVIIW010000004">
    <property type="protein sequence ID" value="MDX8477945.1"/>
    <property type="molecule type" value="Genomic_DNA"/>
</dbReference>
<keyword evidence="2" id="KW-0472">Membrane</keyword>
<protein>
    <submittedName>
        <fullName evidence="3">DUF2933 domain-containing protein</fullName>
    </submittedName>
</protein>
<keyword evidence="4" id="KW-1185">Reference proteome</keyword>
<comment type="caution">
    <text evidence="3">The sequence shown here is derived from an EMBL/GenBank/DDBJ whole genome shotgun (WGS) entry which is preliminary data.</text>
</comment>
<evidence type="ECO:0000313" key="4">
    <source>
        <dbReference type="Proteomes" id="UP001287059"/>
    </source>
</evidence>
<sequence length="108" mass="11891">MSNHMQHLPGRPESEHRPDNGSEPRRRGFWTSTTGLLTIAFLAIAAFFLVSEHRAHALGFLPWLLLLACPLLHVFGHGGHGGPHGHSSDGDRGSNGDRAQPHQHRNIE</sequence>
<evidence type="ECO:0000256" key="2">
    <source>
        <dbReference type="SAM" id="Phobius"/>
    </source>
</evidence>
<reference evidence="3 4" key="1">
    <citation type="submission" date="2023-08" db="EMBL/GenBank/DDBJ databases">
        <title>Implementing the SeqCode for naming new Mesorhizobium species isolated from Vachellia karroo root nodules.</title>
        <authorList>
            <person name="Van Lill M."/>
        </authorList>
    </citation>
    <scope>NUCLEOTIDE SEQUENCE [LARGE SCALE GENOMIC DNA]</scope>
    <source>
        <strain evidence="3 4">VK24D</strain>
    </source>
</reference>
<feature type="compositionally biased region" description="Basic and acidic residues" evidence="1">
    <location>
        <begin position="10"/>
        <end position="26"/>
    </location>
</feature>